<dbReference type="HAMAP" id="MF_00688">
    <property type="entry name" value="Leu_Phe_trans"/>
    <property type="match status" value="1"/>
</dbReference>
<dbReference type="RefSeq" id="WP_284203421.1">
    <property type="nucleotide sequence ID" value="NZ_BSPQ01000002.1"/>
</dbReference>
<comment type="similarity">
    <text evidence="4">Belongs to the L/F-transferase family.</text>
</comment>
<evidence type="ECO:0000313" key="5">
    <source>
        <dbReference type="EMBL" id="GLS90305.1"/>
    </source>
</evidence>
<comment type="subcellular location">
    <subcellularLocation>
        <location evidence="4">Cytoplasm</location>
    </subcellularLocation>
</comment>
<evidence type="ECO:0000256" key="2">
    <source>
        <dbReference type="ARBA" id="ARBA00022679"/>
    </source>
</evidence>
<dbReference type="EMBL" id="BSPQ01000002">
    <property type="protein sequence ID" value="GLS90305.1"/>
    <property type="molecule type" value="Genomic_DNA"/>
</dbReference>
<dbReference type="InterPro" id="IPR016181">
    <property type="entry name" value="Acyl_CoA_acyltransferase"/>
</dbReference>
<dbReference type="Gene3D" id="3.30.70.3550">
    <property type="entry name" value="Leucyl/phenylalanyl-tRNA-protein transferase, N-terminal domain"/>
    <property type="match status" value="1"/>
</dbReference>
<evidence type="ECO:0000256" key="1">
    <source>
        <dbReference type="ARBA" id="ARBA00022490"/>
    </source>
</evidence>
<dbReference type="Gene3D" id="3.40.630.70">
    <property type="entry name" value="Leucyl/phenylalanyl-tRNA-protein transferase, C-terminal domain"/>
    <property type="match status" value="1"/>
</dbReference>
<comment type="caution">
    <text evidence="5">The sequence shown here is derived from an EMBL/GenBank/DDBJ whole genome shotgun (WGS) entry which is preliminary data.</text>
</comment>
<evidence type="ECO:0000313" key="6">
    <source>
        <dbReference type="Proteomes" id="UP001157353"/>
    </source>
</evidence>
<dbReference type="GO" id="GO:0016740">
    <property type="term" value="F:transferase activity"/>
    <property type="evidence" value="ECO:0007669"/>
    <property type="project" value="UniProtKB-KW"/>
</dbReference>
<keyword evidence="1 4" id="KW-0963">Cytoplasm</keyword>
<organism evidence="5 6">
    <name type="scientific">Psychromonas marina</name>
    <dbReference type="NCBI Taxonomy" id="88364"/>
    <lineage>
        <taxon>Bacteria</taxon>
        <taxon>Pseudomonadati</taxon>
        <taxon>Pseudomonadota</taxon>
        <taxon>Gammaproteobacteria</taxon>
        <taxon>Alteromonadales</taxon>
        <taxon>Psychromonadaceae</taxon>
        <taxon>Psychromonas</taxon>
    </lineage>
</organism>
<dbReference type="Proteomes" id="UP001157353">
    <property type="component" value="Unassembled WGS sequence"/>
</dbReference>
<dbReference type="InterPro" id="IPR042203">
    <property type="entry name" value="Leu/Phe-tRNA_Trfase_C"/>
</dbReference>
<proteinExistence type="inferred from homology"/>
<comment type="catalytic activity">
    <reaction evidence="4">
        <text>N-terminal L-lysyl-[protein] + L-leucyl-tRNA(Leu) = N-terminal L-leucyl-L-lysyl-[protein] + tRNA(Leu) + H(+)</text>
        <dbReference type="Rhea" id="RHEA:12340"/>
        <dbReference type="Rhea" id="RHEA-COMP:9613"/>
        <dbReference type="Rhea" id="RHEA-COMP:9622"/>
        <dbReference type="Rhea" id="RHEA-COMP:12670"/>
        <dbReference type="Rhea" id="RHEA-COMP:12671"/>
        <dbReference type="ChEBI" id="CHEBI:15378"/>
        <dbReference type="ChEBI" id="CHEBI:65249"/>
        <dbReference type="ChEBI" id="CHEBI:78442"/>
        <dbReference type="ChEBI" id="CHEBI:78494"/>
        <dbReference type="ChEBI" id="CHEBI:133043"/>
        <dbReference type="EC" id="2.3.2.6"/>
    </reaction>
</comment>
<keyword evidence="2 4" id="KW-0808">Transferase</keyword>
<dbReference type="EC" id="2.3.2.6" evidence="4"/>
<dbReference type="InterPro" id="IPR042221">
    <property type="entry name" value="Leu/Phe-tRNA_Trfase_N"/>
</dbReference>
<dbReference type="Pfam" id="PF03588">
    <property type="entry name" value="Leu_Phe_trans"/>
    <property type="match status" value="1"/>
</dbReference>
<keyword evidence="6" id="KW-1185">Reference proteome</keyword>
<comment type="catalytic activity">
    <reaction evidence="4">
        <text>L-phenylalanyl-tRNA(Phe) + an N-terminal L-alpha-aminoacyl-[protein] = an N-terminal L-phenylalanyl-L-alpha-aminoacyl-[protein] + tRNA(Phe)</text>
        <dbReference type="Rhea" id="RHEA:43632"/>
        <dbReference type="Rhea" id="RHEA-COMP:9668"/>
        <dbReference type="Rhea" id="RHEA-COMP:9699"/>
        <dbReference type="Rhea" id="RHEA-COMP:10636"/>
        <dbReference type="Rhea" id="RHEA-COMP:10637"/>
        <dbReference type="ChEBI" id="CHEBI:78442"/>
        <dbReference type="ChEBI" id="CHEBI:78531"/>
        <dbReference type="ChEBI" id="CHEBI:78597"/>
        <dbReference type="ChEBI" id="CHEBI:83561"/>
        <dbReference type="EC" id="2.3.2.6"/>
    </reaction>
</comment>
<evidence type="ECO:0000256" key="3">
    <source>
        <dbReference type="ARBA" id="ARBA00023315"/>
    </source>
</evidence>
<dbReference type="PANTHER" id="PTHR30098">
    <property type="entry name" value="LEUCYL/PHENYLALANYL-TRNA--PROTEIN TRANSFERASE"/>
    <property type="match status" value="1"/>
</dbReference>
<dbReference type="SUPFAM" id="SSF55729">
    <property type="entry name" value="Acyl-CoA N-acyltransferases (Nat)"/>
    <property type="match status" value="1"/>
</dbReference>
<keyword evidence="3 4" id="KW-0012">Acyltransferase</keyword>
<dbReference type="NCBIfam" id="TIGR00667">
    <property type="entry name" value="aat"/>
    <property type="match status" value="1"/>
</dbReference>
<dbReference type="InterPro" id="IPR004616">
    <property type="entry name" value="Leu/Phe-tRNA_Trfase"/>
</dbReference>
<evidence type="ECO:0000256" key="4">
    <source>
        <dbReference type="HAMAP-Rule" id="MF_00688"/>
    </source>
</evidence>
<name>A0ABQ6DZ91_9GAMM</name>
<sequence length="239" mass="26924">MTIYLPQLTDDPQFFPNVEKALQEPDGLLAIGGDLSPQRIFNAYRNGIFPWFSAGEPLLWWSPSERATIIAGEVHVSKSMKRFINKNHMSITVNHCFSSVISACAMPRATQAETWISEQMIDAYIELHRMGFAHSIEVWHEKKLVGGLYGVCVGQTFCGESMFSQMDNSSKIAFIALNQHFQQAGGKIIDCQMQTGHLKSLGVQTSCRDSFIQNLMVTKDEAIKTTCWDQQQIKIQLTK</sequence>
<dbReference type="PANTHER" id="PTHR30098:SF2">
    <property type="entry name" value="LEUCYL_PHENYLALANYL-TRNA--PROTEIN TRANSFERASE"/>
    <property type="match status" value="1"/>
</dbReference>
<comment type="catalytic activity">
    <reaction evidence="4">
        <text>N-terminal L-arginyl-[protein] + L-leucyl-tRNA(Leu) = N-terminal L-leucyl-L-arginyl-[protein] + tRNA(Leu) + H(+)</text>
        <dbReference type="Rhea" id="RHEA:50416"/>
        <dbReference type="Rhea" id="RHEA-COMP:9613"/>
        <dbReference type="Rhea" id="RHEA-COMP:9622"/>
        <dbReference type="Rhea" id="RHEA-COMP:12672"/>
        <dbReference type="Rhea" id="RHEA-COMP:12673"/>
        <dbReference type="ChEBI" id="CHEBI:15378"/>
        <dbReference type="ChEBI" id="CHEBI:64719"/>
        <dbReference type="ChEBI" id="CHEBI:78442"/>
        <dbReference type="ChEBI" id="CHEBI:78494"/>
        <dbReference type="ChEBI" id="CHEBI:133044"/>
        <dbReference type="EC" id="2.3.2.6"/>
    </reaction>
</comment>
<protein>
    <recommendedName>
        <fullName evidence="4">Leucyl/phenylalanyl-tRNA--protein transferase</fullName>
        <ecNumber evidence="4">2.3.2.6</ecNumber>
    </recommendedName>
    <alternativeName>
        <fullName evidence="4">L/F-transferase</fullName>
    </alternativeName>
    <alternativeName>
        <fullName evidence="4">Leucyltransferase</fullName>
    </alternativeName>
    <alternativeName>
        <fullName evidence="4">Phenyalanyltransferase</fullName>
    </alternativeName>
</protein>
<comment type="function">
    <text evidence="4">Functions in the N-end rule pathway of protein degradation where it conjugates Leu, Phe and, less efficiently, Met from aminoacyl-tRNAs to the N-termini of proteins containing an N-terminal arginine or lysine.</text>
</comment>
<reference evidence="6" key="1">
    <citation type="journal article" date="2019" name="Int. J. Syst. Evol. Microbiol.">
        <title>The Global Catalogue of Microorganisms (GCM) 10K type strain sequencing project: providing services to taxonomists for standard genome sequencing and annotation.</title>
        <authorList>
            <consortium name="The Broad Institute Genomics Platform"/>
            <consortium name="The Broad Institute Genome Sequencing Center for Infectious Disease"/>
            <person name="Wu L."/>
            <person name="Ma J."/>
        </authorList>
    </citation>
    <scope>NUCLEOTIDE SEQUENCE [LARGE SCALE GENOMIC DNA]</scope>
    <source>
        <strain evidence="6">NBRC 103166</strain>
    </source>
</reference>
<gene>
    <name evidence="4 5" type="primary">aat</name>
    <name evidence="5" type="ORF">GCM10007916_13720</name>
</gene>
<accession>A0ABQ6DZ91</accession>